<organism evidence="1 2">
    <name type="scientific">Pristionchus entomophagus</name>
    <dbReference type="NCBI Taxonomy" id="358040"/>
    <lineage>
        <taxon>Eukaryota</taxon>
        <taxon>Metazoa</taxon>
        <taxon>Ecdysozoa</taxon>
        <taxon>Nematoda</taxon>
        <taxon>Chromadorea</taxon>
        <taxon>Rhabditida</taxon>
        <taxon>Rhabditina</taxon>
        <taxon>Diplogasteromorpha</taxon>
        <taxon>Diplogasteroidea</taxon>
        <taxon>Neodiplogasteridae</taxon>
        <taxon>Pristionchus</taxon>
    </lineage>
</organism>
<dbReference type="SUPFAM" id="SSF54695">
    <property type="entry name" value="POZ domain"/>
    <property type="match status" value="1"/>
</dbReference>
<name>A0AAV5UMX1_9BILA</name>
<comment type="caution">
    <text evidence="1">The sequence shown here is derived from an EMBL/GenBank/DDBJ whole genome shotgun (WGS) entry which is preliminary data.</text>
</comment>
<gene>
    <name evidence="1" type="ORF">PENTCL1PPCAC_29682</name>
</gene>
<proteinExistence type="predicted"/>
<dbReference type="Proteomes" id="UP001432027">
    <property type="component" value="Unassembled WGS sequence"/>
</dbReference>
<accession>A0AAV5UMX1</accession>
<dbReference type="CDD" id="cd18186">
    <property type="entry name" value="BTB_POZ_ZBTB_KLHL-like"/>
    <property type="match status" value="1"/>
</dbReference>
<evidence type="ECO:0008006" key="3">
    <source>
        <dbReference type="Google" id="ProtNLM"/>
    </source>
</evidence>
<dbReference type="AlphaFoldDB" id="A0AAV5UMX1"/>
<keyword evidence="2" id="KW-1185">Reference proteome</keyword>
<reference evidence="1" key="1">
    <citation type="submission" date="2023-10" db="EMBL/GenBank/DDBJ databases">
        <title>Genome assembly of Pristionchus species.</title>
        <authorList>
            <person name="Yoshida K."/>
            <person name="Sommer R.J."/>
        </authorList>
    </citation>
    <scope>NUCLEOTIDE SEQUENCE</scope>
    <source>
        <strain evidence="1">RS0144</strain>
    </source>
</reference>
<sequence length="156" mass="18539">MSHKFTIIVEGREFRVDSERYARESEVMRALMGESFIESRSKCANLHDVSLEDWEVFHDYFDGNEVLGPQNAETVYYIADRFGFDRAKSEVESLLLKDRQIVSEWDEFAIRMLNFINQCKDRRSRMLREKLIDVLEKNQVNVGKSIQEGRVMYRQQ</sequence>
<dbReference type="InterPro" id="IPR011333">
    <property type="entry name" value="SKP1/BTB/POZ_sf"/>
</dbReference>
<dbReference type="Gene3D" id="3.30.710.10">
    <property type="entry name" value="Potassium Channel Kv1.1, Chain A"/>
    <property type="match status" value="1"/>
</dbReference>
<evidence type="ECO:0000313" key="2">
    <source>
        <dbReference type="Proteomes" id="UP001432027"/>
    </source>
</evidence>
<dbReference type="EMBL" id="BTSX01000006">
    <property type="protein sequence ID" value="GMT07508.1"/>
    <property type="molecule type" value="Genomic_DNA"/>
</dbReference>
<evidence type="ECO:0000313" key="1">
    <source>
        <dbReference type="EMBL" id="GMT07508.1"/>
    </source>
</evidence>
<protein>
    <recommendedName>
        <fullName evidence="3">BTB domain-containing protein</fullName>
    </recommendedName>
</protein>